<evidence type="ECO:0000256" key="2">
    <source>
        <dbReference type="ARBA" id="ARBA00022597"/>
    </source>
</evidence>
<evidence type="ECO:0000256" key="5">
    <source>
        <dbReference type="PIRSR" id="PIRSR000699-1"/>
    </source>
</evidence>
<comment type="cofactor">
    <cofactor evidence="6">
        <name>Mg(2+)</name>
        <dbReference type="ChEBI" id="CHEBI:18420"/>
    </cofactor>
    <text evidence="6">Binds 1 Mg(2+) ion per trimer.</text>
</comment>
<keyword evidence="3" id="KW-0808">Transferase</keyword>
<dbReference type="SUPFAM" id="SSF46973">
    <property type="entry name" value="Enzyme IIa from lactose specific PTS, IIa-lac"/>
    <property type="match status" value="1"/>
</dbReference>
<evidence type="ECO:0000256" key="3">
    <source>
        <dbReference type="ARBA" id="ARBA00022679"/>
    </source>
</evidence>
<dbReference type="PROSITE" id="PS51095">
    <property type="entry name" value="PTS_EIIA_TYPE_3"/>
    <property type="match status" value="1"/>
</dbReference>
<dbReference type="Pfam" id="PF02255">
    <property type="entry name" value="PTS_IIA"/>
    <property type="match status" value="1"/>
</dbReference>
<evidence type="ECO:0000256" key="1">
    <source>
        <dbReference type="ARBA" id="ARBA00022448"/>
    </source>
</evidence>
<evidence type="ECO:0000256" key="6">
    <source>
        <dbReference type="PIRSR" id="PIRSR000699-2"/>
    </source>
</evidence>
<accession>A0AB35IQL0</accession>
<reference evidence="8" key="1">
    <citation type="submission" date="2023-01" db="EMBL/GenBank/DDBJ databases">
        <title>Human gut microbiome strain richness.</title>
        <authorList>
            <person name="Chen-Liaw A."/>
        </authorList>
    </citation>
    <scope>NUCLEOTIDE SEQUENCE</scope>
    <source>
        <strain evidence="8">1001217st2_G6_1001217B_191108</strain>
    </source>
</reference>
<evidence type="ECO:0000313" key="8">
    <source>
        <dbReference type="EMBL" id="MDB7085936.1"/>
    </source>
</evidence>
<evidence type="ECO:0000313" key="9">
    <source>
        <dbReference type="Proteomes" id="UP001211987"/>
    </source>
</evidence>
<organism evidence="8 9">
    <name type="scientific">Thomasclavelia ramosa</name>
    <dbReference type="NCBI Taxonomy" id="1547"/>
    <lineage>
        <taxon>Bacteria</taxon>
        <taxon>Bacillati</taxon>
        <taxon>Bacillota</taxon>
        <taxon>Erysipelotrichia</taxon>
        <taxon>Erysipelotrichales</taxon>
        <taxon>Coprobacillaceae</taxon>
        <taxon>Thomasclavelia</taxon>
    </lineage>
</organism>
<dbReference type="PANTHER" id="PTHR34382">
    <property type="entry name" value="PTS SYSTEM N,N'-DIACETYLCHITOBIOSE-SPECIFIC EIIA COMPONENT"/>
    <property type="match status" value="1"/>
</dbReference>
<dbReference type="EMBL" id="JAQLKE010000064">
    <property type="protein sequence ID" value="MDB7085936.1"/>
    <property type="molecule type" value="Genomic_DNA"/>
</dbReference>
<dbReference type="Proteomes" id="UP001211987">
    <property type="component" value="Unassembled WGS sequence"/>
</dbReference>
<keyword evidence="1" id="KW-0813">Transport</keyword>
<dbReference type="AlphaFoldDB" id="A0AB35IQL0"/>
<comment type="caution">
    <text evidence="8">The sequence shown here is derived from an EMBL/GenBank/DDBJ whole genome shotgun (WGS) entry which is preliminary data.</text>
</comment>
<proteinExistence type="predicted"/>
<feature type="binding site" evidence="6">
    <location>
        <position position="78"/>
    </location>
    <ligand>
        <name>Mg(2+)</name>
        <dbReference type="ChEBI" id="CHEBI:18420"/>
        <note>ligand shared between all trimeric partners</note>
    </ligand>
</feature>
<dbReference type="PIRSF" id="PIRSF000699">
    <property type="entry name" value="PTS_IILac_III"/>
    <property type="match status" value="1"/>
</dbReference>
<keyword evidence="6" id="KW-0460">Magnesium</keyword>
<keyword evidence="2" id="KW-0762">Sugar transport</keyword>
<evidence type="ECO:0000256" key="4">
    <source>
        <dbReference type="ARBA" id="ARBA00022683"/>
    </source>
</evidence>
<feature type="active site" description="Tele-phosphohistidine intermediate" evidence="5">
    <location>
        <position position="75"/>
    </location>
</feature>
<evidence type="ECO:0000256" key="7">
    <source>
        <dbReference type="PROSITE-ProRule" id="PRU00418"/>
    </source>
</evidence>
<dbReference type="Gene3D" id="1.20.58.80">
    <property type="entry name" value="Phosphotransferase system, lactose/cellobiose-type IIA subunit"/>
    <property type="match status" value="1"/>
</dbReference>
<name>A0AB35IQL0_9FIRM</name>
<dbReference type="InterPro" id="IPR036542">
    <property type="entry name" value="PTS_IIA_lac/cel_sf"/>
</dbReference>
<dbReference type="RefSeq" id="WP_272019374.1">
    <property type="nucleotide sequence ID" value="NZ_JAQLKE010000064.1"/>
</dbReference>
<feature type="modified residue" description="Phosphohistidine; by HPr" evidence="7">
    <location>
        <position position="75"/>
    </location>
</feature>
<dbReference type="GO" id="GO:0046872">
    <property type="term" value="F:metal ion binding"/>
    <property type="evidence" value="ECO:0007669"/>
    <property type="project" value="UniProtKB-KW"/>
</dbReference>
<protein>
    <submittedName>
        <fullName evidence="8">PTS lactose/cellobiose transporter subunit IIA</fullName>
    </submittedName>
</protein>
<sequence length="108" mass="12502">MEEMDKRFEIILNAGNSESASIMSIEASREYRFDEAHQQYHIADEELRTAHTIQTQLLQAAARGESMEMDILMVHAQDHLTMASLLKEVSKEFMNIYQEIQALKGEKR</sequence>
<dbReference type="InterPro" id="IPR003188">
    <property type="entry name" value="PTS_IIA_lac/cel"/>
</dbReference>
<dbReference type="GO" id="GO:0009401">
    <property type="term" value="P:phosphoenolpyruvate-dependent sugar phosphotransferase system"/>
    <property type="evidence" value="ECO:0007669"/>
    <property type="project" value="UniProtKB-KW"/>
</dbReference>
<keyword evidence="6" id="KW-0479">Metal-binding</keyword>
<dbReference type="GO" id="GO:0016740">
    <property type="term" value="F:transferase activity"/>
    <property type="evidence" value="ECO:0007669"/>
    <property type="project" value="UniProtKB-KW"/>
</dbReference>
<gene>
    <name evidence="8" type="ORF">PM738_19340</name>
</gene>
<dbReference type="PANTHER" id="PTHR34382:SF7">
    <property type="entry name" value="PTS SYSTEM N,N'-DIACETYLCHITOBIOSE-SPECIFIC EIIA COMPONENT"/>
    <property type="match status" value="1"/>
</dbReference>
<keyword evidence="4" id="KW-0598">Phosphotransferase system</keyword>